<dbReference type="EMBL" id="CAAE01014646">
    <property type="protein sequence ID" value="CAG01482.1"/>
    <property type="molecule type" value="Genomic_DNA"/>
</dbReference>
<organism evidence="1">
    <name type="scientific">Tetraodon nigroviridis</name>
    <name type="common">Spotted green pufferfish</name>
    <name type="synonym">Chelonodon nigroviridis</name>
    <dbReference type="NCBI Taxonomy" id="99883"/>
    <lineage>
        <taxon>Eukaryota</taxon>
        <taxon>Metazoa</taxon>
        <taxon>Chordata</taxon>
        <taxon>Craniata</taxon>
        <taxon>Vertebrata</taxon>
        <taxon>Euteleostomi</taxon>
        <taxon>Actinopterygii</taxon>
        <taxon>Neopterygii</taxon>
        <taxon>Teleostei</taxon>
        <taxon>Neoteleostei</taxon>
        <taxon>Acanthomorphata</taxon>
        <taxon>Eupercaria</taxon>
        <taxon>Tetraodontiformes</taxon>
        <taxon>Tetradontoidea</taxon>
        <taxon>Tetraodontidae</taxon>
        <taxon>Tetraodon</taxon>
    </lineage>
</organism>
<protein>
    <submittedName>
        <fullName evidence="1">(spotted green pufferfish) hypothetical protein</fullName>
    </submittedName>
</protein>
<comment type="caution">
    <text evidence="1">The sequence shown here is derived from an EMBL/GenBank/DDBJ whole genome shotgun (WGS) entry which is preliminary data.</text>
</comment>
<sequence>MSPFAEPSHTQLGRAAPAFMLNSSLQGSGRPFCMLNIQLVRSVCVE</sequence>
<evidence type="ECO:0000313" key="1">
    <source>
        <dbReference type="EMBL" id="CAG01482.1"/>
    </source>
</evidence>
<dbReference type="AlphaFoldDB" id="Q4SD00"/>
<reference evidence="1" key="1">
    <citation type="journal article" date="2004" name="Nature">
        <title>Genome duplication in the teleost fish Tetraodon nigroviridis reveals the early vertebrate proto-karyotype.</title>
        <authorList>
            <person name="Jaillon O."/>
            <person name="Aury J.-M."/>
            <person name="Brunet F."/>
            <person name="Petit J.-L."/>
            <person name="Stange-Thomann N."/>
            <person name="Mauceli E."/>
            <person name="Bouneau L."/>
            <person name="Fischer C."/>
            <person name="Ozouf-Costaz C."/>
            <person name="Bernot A."/>
            <person name="Nicaud S."/>
            <person name="Jaffe D."/>
            <person name="Fisher S."/>
            <person name="Lutfalla G."/>
            <person name="Dossat C."/>
            <person name="Segurens B."/>
            <person name="Dasilva C."/>
            <person name="Salanoubat M."/>
            <person name="Levy M."/>
            <person name="Boudet N."/>
            <person name="Castellano S."/>
            <person name="Anthouard V."/>
            <person name="Jubin C."/>
            <person name="Castelli V."/>
            <person name="Katinka M."/>
            <person name="Vacherie B."/>
            <person name="Biemont C."/>
            <person name="Skalli Z."/>
            <person name="Cattolico L."/>
            <person name="Poulain J."/>
            <person name="De Berardinis V."/>
            <person name="Cruaud C."/>
            <person name="Duprat S."/>
            <person name="Brottier P."/>
            <person name="Coutanceau J.-P."/>
            <person name="Gouzy J."/>
            <person name="Parra G."/>
            <person name="Lardier G."/>
            <person name="Chapple C."/>
            <person name="McKernan K.J."/>
            <person name="McEwan P."/>
            <person name="Bosak S."/>
            <person name="Kellis M."/>
            <person name="Volff J.-N."/>
            <person name="Guigo R."/>
            <person name="Zody M.C."/>
            <person name="Mesirov J."/>
            <person name="Lindblad-Toh K."/>
            <person name="Birren B."/>
            <person name="Nusbaum C."/>
            <person name="Kahn D."/>
            <person name="Robinson-Rechavi M."/>
            <person name="Laudet V."/>
            <person name="Schachter V."/>
            <person name="Quetier F."/>
            <person name="Saurin W."/>
            <person name="Scarpelli C."/>
            <person name="Wincker P."/>
            <person name="Lander E.S."/>
            <person name="Weissenbach J."/>
            <person name="Roest Crollius H."/>
        </authorList>
    </citation>
    <scope>NUCLEOTIDE SEQUENCE [LARGE SCALE GENOMIC DNA]</scope>
</reference>
<reference evidence="1" key="2">
    <citation type="submission" date="2004-02" db="EMBL/GenBank/DDBJ databases">
        <authorList>
            <consortium name="Genoscope"/>
            <consortium name="Whitehead Institute Centre for Genome Research"/>
        </authorList>
    </citation>
    <scope>NUCLEOTIDE SEQUENCE</scope>
</reference>
<gene>
    <name evidence="1" type="ORF">GSTENG00020261001</name>
</gene>
<proteinExistence type="predicted"/>
<name>Q4SD00_TETNG</name>
<accession>Q4SD00</accession>
<dbReference type="KEGG" id="tng:GSTEN00020261G001"/>